<evidence type="ECO:0000256" key="3">
    <source>
        <dbReference type="SAM" id="SignalP"/>
    </source>
</evidence>
<dbReference type="RefSeq" id="WP_139515086.1">
    <property type="nucleotide sequence ID" value="NZ_CP040896.1"/>
</dbReference>
<dbReference type="Gene3D" id="2.40.160.50">
    <property type="entry name" value="membrane protein fhac: a member of the omp85/tpsb transporter family"/>
    <property type="match status" value="1"/>
</dbReference>
<evidence type="ECO:0000259" key="4">
    <source>
        <dbReference type="Pfam" id="PF01103"/>
    </source>
</evidence>
<reference evidence="5 6" key="1">
    <citation type="submission" date="2019-06" db="EMBL/GenBank/DDBJ databases">
        <authorList>
            <person name="Srinivasan S."/>
        </authorList>
    </citation>
    <scope>NUCLEOTIDE SEQUENCE [LARGE SCALE GENOMIC DNA]</scope>
    <source>
        <strain evidence="5 6">17J68-5</strain>
    </source>
</reference>
<feature type="chain" id="PRO_5023085942" description="Bacterial surface antigen (D15) domain-containing protein" evidence="3">
    <location>
        <begin position="23"/>
        <end position="410"/>
    </location>
</feature>
<dbReference type="Pfam" id="PF01103">
    <property type="entry name" value="Omp85"/>
    <property type="match status" value="1"/>
</dbReference>
<comment type="subcellular location">
    <subcellularLocation>
        <location evidence="1">Membrane</location>
    </subcellularLocation>
</comment>
<keyword evidence="2" id="KW-0472">Membrane</keyword>
<evidence type="ECO:0000256" key="2">
    <source>
        <dbReference type="ARBA" id="ARBA00023136"/>
    </source>
</evidence>
<accession>A0A5B7ZZG4</accession>
<sequence length="410" mass="45464">MLYIFRVILLGILLVAANTSYAQVDTVAAASGRQATVDAAQRDLADVIHGLVPRLHPVNRDTLALQEGHKFVAVIPTLGYTLQTRGLVQVATSVAFHEPQANMSTIVAALSVTQNKQLLLNATSSIWGQDNGVNWVGDWRVMHYPQSTYGLGMHTSTSRAVLMDYEYLRVYQNVLRKLKTSFYVGLGYQLDYHWNIDSHTVQQEVYQISDYHHGVRGSTVSSGVSLNLLYNSRENAINPDGGTYVNLLVRPNLQVLGSNTNFQTLLLDARHYLHLRPKSKNILALWSYNALTLHGTPPFLDLPSTGWDTYNNLGRGFIQGRFRGKNLLYGEAEYRFGITHNRLLGGVVFTNVQTVSEPSASAWRFDKVAPAAGLGLRLNMNKLSRTNLAVDYGFGSDGSRALSFNVGEVF</sequence>
<evidence type="ECO:0000313" key="5">
    <source>
        <dbReference type="EMBL" id="QDA59906.1"/>
    </source>
</evidence>
<keyword evidence="6" id="KW-1185">Reference proteome</keyword>
<dbReference type="KEGG" id="hyj:FHG12_07195"/>
<dbReference type="AlphaFoldDB" id="A0A5B7ZZG4"/>
<evidence type="ECO:0000313" key="6">
    <source>
        <dbReference type="Proteomes" id="UP000305398"/>
    </source>
</evidence>
<dbReference type="EMBL" id="CP040896">
    <property type="protein sequence ID" value="QDA59906.1"/>
    <property type="molecule type" value="Genomic_DNA"/>
</dbReference>
<dbReference type="InterPro" id="IPR000184">
    <property type="entry name" value="Bac_surfAg_D15"/>
</dbReference>
<proteinExistence type="predicted"/>
<gene>
    <name evidence="5" type="ORF">FHG12_07195</name>
</gene>
<feature type="signal peptide" evidence="3">
    <location>
        <begin position="1"/>
        <end position="22"/>
    </location>
</feature>
<dbReference type="GO" id="GO:0019867">
    <property type="term" value="C:outer membrane"/>
    <property type="evidence" value="ECO:0007669"/>
    <property type="project" value="InterPro"/>
</dbReference>
<dbReference type="Proteomes" id="UP000305398">
    <property type="component" value="Chromosome"/>
</dbReference>
<dbReference type="OrthoDB" id="621220at2"/>
<organism evidence="5 6">
    <name type="scientific">Hymenobacter jejuensis</name>
    <dbReference type="NCBI Taxonomy" id="2502781"/>
    <lineage>
        <taxon>Bacteria</taxon>
        <taxon>Pseudomonadati</taxon>
        <taxon>Bacteroidota</taxon>
        <taxon>Cytophagia</taxon>
        <taxon>Cytophagales</taxon>
        <taxon>Hymenobacteraceae</taxon>
        <taxon>Hymenobacter</taxon>
    </lineage>
</organism>
<protein>
    <recommendedName>
        <fullName evidence="4">Bacterial surface antigen (D15) domain-containing protein</fullName>
    </recommendedName>
</protein>
<name>A0A5B7ZZG4_9BACT</name>
<feature type="domain" description="Bacterial surface antigen (D15)" evidence="4">
    <location>
        <begin position="179"/>
        <end position="410"/>
    </location>
</feature>
<evidence type="ECO:0000256" key="1">
    <source>
        <dbReference type="ARBA" id="ARBA00004370"/>
    </source>
</evidence>
<keyword evidence="3" id="KW-0732">Signal</keyword>